<organism evidence="1 2">
    <name type="scientific">Penicillium cataractarum</name>
    <dbReference type="NCBI Taxonomy" id="2100454"/>
    <lineage>
        <taxon>Eukaryota</taxon>
        <taxon>Fungi</taxon>
        <taxon>Dikarya</taxon>
        <taxon>Ascomycota</taxon>
        <taxon>Pezizomycotina</taxon>
        <taxon>Eurotiomycetes</taxon>
        <taxon>Eurotiomycetidae</taxon>
        <taxon>Eurotiales</taxon>
        <taxon>Aspergillaceae</taxon>
        <taxon>Penicillium</taxon>
    </lineage>
</organism>
<name>A0A9W9URQ8_9EURO</name>
<sequence>MSSEAANIRVACLKTSCHPDDAERCRPSRSMTEKKLGFPQTSYLIYPISLNSPTIVNFGPLSGETSTSLASGYITPSRADPTNVLAGTHEPEFPLARPVERLDASTSWVKGWGWRSFCSLAFRSPTDREMNSVGN</sequence>
<gene>
    <name evidence="1" type="ORF">N7496_012285</name>
</gene>
<accession>A0A9W9URQ8</accession>
<dbReference type="AlphaFoldDB" id="A0A9W9URQ8"/>
<keyword evidence="2" id="KW-1185">Reference proteome</keyword>
<comment type="caution">
    <text evidence="1">The sequence shown here is derived from an EMBL/GenBank/DDBJ whole genome shotgun (WGS) entry which is preliminary data.</text>
</comment>
<dbReference type="Proteomes" id="UP001147782">
    <property type="component" value="Unassembled WGS sequence"/>
</dbReference>
<proteinExistence type="predicted"/>
<dbReference type="GeneID" id="81444377"/>
<reference evidence="1" key="1">
    <citation type="submission" date="2022-11" db="EMBL/GenBank/DDBJ databases">
        <authorList>
            <person name="Petersen C."/>
        </authorList>
    </citation>
    <scope>NUCLEOTIDE SEQUENCE</scope>
    <source>
        <strain evidence="1">IBT 29864</strain>
    </source>
</reference>
<protein>
    <submittedName>
        <fullName evidence="1">Uncharacterized protein</fullName>
    </submittedName>
</protein>
<dbReference type="EMBL" id="JAPZBS010000010">
    <property type="protein sequence ID" value="KAJ5355073.1"/>
    <property type="molecule type" value="Genomic_DNA"/>
</dbReference>
<dbReference type="RefSeq" id="XP_056549096.1">
    <property type="nucleotide sequence ID" value="XM_056705198.1"/>
</dbReference>
<evidence type="ECO:0000313" key="2">
    <source>
        <dbReference type="Proteomes" id="UP001147782"/>
    </source>
</evidence>
<evidence type="ECO:0000313" key="1">
    <source>
        <dbReference type="EMBL" id="KAJ5355073.1"/>
    </source>
</evidence>
<reference evidence="1" key="2">
    <citation type="journal article" date="2023" name="IMA Fungus">
        <title>Comparative genomic study of the Penicillium genus elucidates a diverse pangenome and 15 lateral gene transfer events.</title>
        <authorList>
            <person name="Petersen C."/>
            <person name="Sorensen T."/>
            <person name="Nielsen M.R."/>
            <person name="Sondergaard T.E."/>
            <person name="Sorensen J.L."/>
            <person name="Fitzpatrick D.A."/>
            <person name="Frisvad J.C."/>
            <person name="Nielsen K.L."/>
        </authorList>
    </citation>
    <scope>NUCLEOTIDE SEQUENCE</scope>
    <source>
        <strain evidence="1">IBT 29864</strain>
    </source>
</reference>